<organism evidence="1 2">
    <name type="scientific">Campylobacter mucosalis CCUG 21559</name>
    <dbReference type="NCBI Taxonomy" id="1032067"/>
    <lineage>
        <taxon>Bacteria</taxon>
        <taxon>Pseudomonadati</taxon>
        <taxon>Campylobacterota</taxon>
        <taxon>Epsilonproteobacteria</taxon>
        <taxon>Campylobacterales</taxon>
        <taxon>Campylobacteraceae</taxon>
        <taxon>Campylobacter</taxon>
    </lineage>
</organism>
<protein>
    <submittedName>
        <fullName evidence="1">Uncharacterized protein</fullName>
    </submittedName>
</protein>
<dbReference type="Proteomes" id="UP000503264">
    <property type="component" value="Chromosome"/>
</dbReference>
<gene>
    <name evidence="1" type="ORF">CMUC_0388</name>
</gene>
<reference evidence="1 2" key="1">
    <citation type="submission" date="2016-07" db="EMBL/GenBank/DDBJ databases">
        <title>Comparative genomics of the Campylobacter concisus group.</title>
        <authorList>
            <person name="Miller W.G."/>
            <person name="Yee E."/>
            <person name="Chapman M.H."/>
            <person name="Huynh S."/>
            <person name="Bono J.L."/>
            <person name="On S.L.W."/>
            <person name="StLeger J."/>
            <person name="Foster G."/>
            <person name="Parker C.T."/>
        </authorList>
    </citation>
    <scope>NUCLEOTIDE SEQUENCE [LARGE SCALE GENOMIC DNA]</scope>
    <source>
        <strain evidence="1 2">CCUG 21559</strain>
    </source>
</reference>
<proteinExistence type="predicted"/>
<dbReference type="RefSeq" id="WP_171993424.1">
    <property type="nucleotide sequence ID" value="NZ_CP012542.1"/>
</dbReference>
<evidence type="ECO:0000313" key="2">
    <source>
        <dbReference type="Proteomes" id="UP000503264"/>
    </source>
</evidence>
<evidence type="ECO:0000313" key="1">
    <source>
        <dbReference type="EMBL" id="QCD44201.1"/>
    </source>
</evidence>
<name>A0A6G5QEX3_9BACT</name>
<keyword evidence="2" id="KW-1185">Reference proteome</keyword>
<accession>A0A6G5QEX3</accession>
<sequence>MFLENFDDYKKENFLQLLAVVGVSRENLEELAKQINFKSDVAKFLETADDINAFFDDEIDEFKSEILDLIDDMDIKFYLEVNMYLNYYDEKHLFIKKLMQDELNASDEVLELCDSWSLNMANYFSILKQVI</sequence>
<dbReference type="AlphaFoldDB" id="A0A6G5QEX3"/>
<dbReference type="EMBL" id="CP012542">
    <property type="protein sequence ID" value="QCD44201.1"/>
    <property type="molecule type" value="Genomic_DNA"/>
</dbReference>